<accession>A0A7S2NRV6</accession>
<gene>
    <name evidence="2" type="ORF">LDAN0321_LOCUS1021</name>
</gene>
<feature type="region of interest" description="Disordered" evidence="1">
    <location>
        <begin position="68"/>
        <end position="98"/>
    </location>
</feature>
<evidence type="ECO:0000313" key="2">
    <source>
        <dbReference type="EMBL" id="CAD9557006.1"/>
    </source>
</evidence>
<dbReference type="AlphaFoldDB" id="A0A7S2NRV6"/>
<sequence>MSSFISRPEGEDVLPGEARKKFSRMRELIREEKLLISGKNENGIVVGGELENYTRLAGAQKRAQLVDVKTHDEGRQPASVSVSSDYGEKEEYLEDEDERAELENIKQQKLEVALAAYEAVEGELMSLTRGITELEHLLAEEDIDDDDKSYEYSSLPFPHHTKLSNGGDQAVHTPLVLHMNCKSTAVEEVE</sequence>
<dbReference type="EMBL" id="HBGY01001483">
    <property type="protein sequence ID" value="CAD9557006.1"/>
    <property type="molecule type" value="Transcribed_RNA"/>
</dbReference>
<proteinExistence type="predicted"/>
<evidence type="ECO:0000256" key="1">
    <source>
        <dbReference type="SAM" id="MobiDB-lite"/>
    </source>
</evidence>
<organism evidence="2">
    <name type="scientific">Leptocylindrus danicus</name>
    <dbReference type="NCBI Taxonomy" id="163516"/>
    <lineage>
        <taxon>Eukaryota</taxon>
        <taxon>Sar</taxon>
        <taxon>Stramenopiles</taxon>
        <taxon>Ochrophyta</taxon>
        <taxon>Bacillariophyta</taxon>
        <taxon>Coscinodiscophyceae</taxon>
        <taxon>Chaetocerotophycidae</taxon>
        <taxon>Leptocylindrales</taxon>
        <taxon>Leptocylindraceae</taxon>
        <taxon>Leptocylindrus</taxon>
    </lineage>
</organism>
<protein>
    <submittedName>
        <fullName evidence="2">Uncharacterized protein</fullName>
    </submittedName>
</protein>
<reference evidence="2" key="1">
    <citation type="submission" date="2021-01" db="EMBL/GenBank/DDBJ databases">
        <authorList>
            <person name="Corre E."/>
            <person name="Pelletier E."/>
            <person name="Niang G."/>
            <person name="Scheremetjew M."/>
            <person name="Finn R."/>
            <person name="Kale V."/>
            <person name="Holt S."/>
            <person name="Cochrane G."/>
            <person name="Meng A."/>
            <person name="Brown T."/>
            <person name="Cohen L."/>
        </authorList>
    </citation>
    <scope>NUCLEOTIDE SEQUENCE</scope>
    <source>
        <strain evidence="2">B650</strain>
    </source>
</reference>
<name>A0A7S2NRV6_9STRA</name>